<organism evidence="1">
    <name type="scientific">viral metagenome</name>
    <dbReference type="NCBI Taxonomy" id="1070528"/>
    <lineage>
        <taxon>unclassified sequences</taxon>
        <taxon>metagenomes</taxon>
        <taxon>organismal metagenomes</taxon>
    </lineage>
</organism>
<sequence length="110" mass="13192">MNKEVDNELIDTIICLNNYFETNKICCFNKTNRGEKYKIIITKKEKNNTYYNYKIYANIGGYSNDGKEIYFKKINDLETLAEYLINFENNCRIIKMICQCYDSPHYKIYS</sequence>
<reference evidence="1" key="1">
    <citation type="journal article" date="2020" name="Nature">
        <title>Giant virus diversity and host interactions through global metagenomics.</title>
        <authorList>
            <person name="Schulz F."/>
            <person name="Roux S."/>
            <person name="Paez-Espino D."/>
            <person name="Jungbluth S."/>
            <person name="Walsh D.A."/>
            <person name="Denef V.J."/>
            <person name="McMahon K.D."/>
            <person name="Konstantinidis K.T."/>
            <person name="Eloe-Fadrosh E.A."/>
            <person name="Kyrpides N.C."/>
            <person name="Woyke T."/>
        </authorList>
    </citation>
    <scope>NUCLEOTIDE SEQUENCE</scope>
    <source>
        <strain evidence="1">GVMAG-M-3300023179-71</strain>
    </source>
</reference>
<dbReference type="AlphaFoldDB" id="A0A6C0H704"/>
<evidence type="ECO:0000313" key="1">
    <source>
        <dbReference type="EMBL" id="QHT75996.1"/>
    </source>
</evidence>
<proteinExistence type="predicted"/>
<protein>
    <submittedName>
        <fullName evidence="1">Uncharacterized protein</fullName>
    </submittedName>
</protein>
<accession>A0A6C0H704</accession>
<dbReference type="EMBL" id="MN739886">
    <property type="protein sequence ID" value="QHT75996.1"/>
    <property type="molecule type" value="Genomic_DNA"/>
</dbReference>
<name>A0A6C0H704_9ZZZZ</name>